<sequence>MIIGPLSVMTPDNEHSSVFLCEVDLTHVKNNFLTTEQFSKLQELVNKFITQFITEEEDIPLANVGKHAINTGETKPIARAAYRLPKH</sequence>
<dbReference type="EMBL" id="QTSX02007324">
    <property type="protein sequence ID" value="KAJ9048777.1"/>
    <property type="molecule type" value="Genomic_DNA"/>
</dbReference>
<proteinExistence type="predicted"/>
<evidence type="ECO:0000313" key="2">
    <source>
        <dbReference type="Proteomes" id="UP001165960"/>
    </source>
</evidence>
<keyword evidence="2" id="KW-1185">Reference proteome</keyword>
<comment type="caution">
    <text evidence="1">The sequence shown here is derived from an EMBL/GenBank/DDBJ whole genome shotgun (WGS) entry which is preliminary data.</text>
</comment>
<organism evidence="1 2">
    <name type="scientific">Entomophthora muscae</name>
    <dbReference type="NCBI Taxonomy" id="34485"/>
    <lineage>
        <taxon>Eukaryota</taxon>
        <taxon>Fungi</taxon>
        <taxon>Fungi incertae sedis</taxon>
        <taxon>Zoopagomycota</taxon>
        <taxon>Entomophthoromycotina</taxon>
        <taxon>Entomophthoromycetes</taxon>
        <taxon>Entomophthorales</taxon>
        <taxon>Entomophthoraceae</taxon>
        <taxon>Entomophthora</taxon>
    </lineage>
</organism>
<protein>
    <submittedName>
        <fullName evidence="1">Uncharacterized protein</fullName>
    </submittedName>
</protein>
<accession>A0ACC2RFE1</accession>
<gene>
    <name evidence="1" type="ORF">DSO57_1031342</name>
</gene>
<evidence type="ECO:0000313" key="1">
    <source>
        <dbReference type="EMBL" id="KAJ9048777.1"/>
    </source>
</evidence>
<dbReference type="Proteomes" id="UP001165960">
    <property type="component" value="Unassembled WGS sequence"/>
</dbReference>
<name>A0ACC2RFE1_9FUNG</name>
<reference evidence="1" key="1">
    <citation type="submission" date="2022-04" db="EMBL/GenBank/DDBJ databases">
        <title>Genome of the entomopathogenic fungus Entomophthora muscae.</title>
        <authorList>
            <person name="Elya C."/>
            <person name="Lovett B.R."/>
            <person name="Lee E."/>
            <person name="Macias A.M."/>
            <person name="Hajek A.E."/>
            <person name="De Bivort B.L."/>
            <person name="Kasson M.T."/>
            <person name="De Fine Licht H.H."/>
            <person name="Stajich J.E."/>
        </authorList>
    </citation>
    <scope>NUCLEOTIDE SEQUENCE</scope>
    <source>
        <strain evidence="1">Berkeley</strain>
    </source>
</reference>